<feature type="transmembrane region" description="Helical" evidence="1">
    <location>
        <begin position="125"/>
        <end position="145"/>
    </location>
</feature>
<dbReference type="EMBL" id="LVKI01000002">
    <property type="protein sequence ID" value="OAQ09105.1"/>
    <property type="molecule type" value="Genomic_DNA"/>
</dbReference>
<feature type="transmembrane region" description="Helical" evidence="1">
    <location>
        <begin position="343"/>
        <end position="364"/>
    </location>
</feature>
<keyword evidence="1" id="KW-1133">Transmembrane helix</keyword>
<dbReference type="RefSeq" id="WP_064207852.1">
    <property type="nucleotide sequence ID" value="NZ_CANCWR010000009.1"/>
</dbReference>
<keyword evidence="1" id="KW-0812">Transmembrane</keyword>
<keyword evidence="1" id="KW-0472">Membrane</keyword>
<evidence type="ECO:0000256" key="1">
    <source>
        <dbReference type="SAM" id="Phobius"/>
    </source>
</evidence>
<dbReference type="Proteomes" id="UP000078520">
    <property type="component" value="Unassembled WGS sequence"/>
</dbReference>
<feature type="transmembrane region" description="Helical" evidence="1">
    <location>
        <begin position="47"/>
        <end position="71"/>
    </location>
</feature>
<dbReference type="AlphaFoldDB" id="A0A179CUH3"/>
<name>A0A179CUH3_9LACO</name>
<feature type="transmembrane region" description="Helical" evidence="1">
    <location>
        <begin position="319"/>
        <end position="337"/>
    </location>
</feature>
<sequence>MAKIKISVPDELVKKYDLHNDDDFKITARNGEIRLKKKNHDSNKRQFNVVWILIASILTSVAFWIFINAVHLHQVPLVGTNSIASGLIVFGGLSGMILFSAYFISNRKKITVAYSAKTFWRTFPVIVISFVLILSLALMGIAWGLSRLFTGITFGHVVAMMLFFVFVTAINYIMVRIGLAVNYGMLTTIMILVITSGAVMSMASNGRNWWQHNLSFLGTKHANNSWQFNLTLVFSSLLMVALVDYIFVSLRAVVKNTWRTITLRIILTVTALDVGAVGLFPNNANFHILHDKVAGYLVYLIIILIVGIRWLLPEVGKRFLALSYGMCVGLVIIDLMFKPLHIISLTAFELIAFILAFGWILILFDTMIGIVEDEDDKYDVKIEIDEQVKKNAD</sequence>
<dbReference type="OrthoDB" id="2329326at2"/>
<feature type="transmembrane region" description="Helical" evidence="1">
    <location>
        <begin position="151"/>
        <end position="173"/>
    </location>
</feature>
<comment type="caution">
    <text evidence="2">The sequence shown here is derived from an EMBL/GenBank/DDBJ whole genome shotgun (WGS) entry which is preliminary data.</text>
</comment>
<feature type="transmembrane region" description="Helical" evidence="1">
    <location>
        <begin position="261"/>
        <end position="281"/>
    </location>
</feature>
<protein>
    <submittedName>
        <fullName evidence="2">Uncharacterized protein</fullName>
    </submittedName>
</protein>
<feature type="transmembrane region" description="Helical" evidence="1">
    <location>
        <begin position="293"/>
        <end position="312"/>
    </location>
</feature>
<feature type="transmembrane region" description="Helical" evidence="1">
    <location>
        <begin position="185"/>
        <end position="206"/>
    </location>
</feature>
<accession>A0A179CUH3</accession>
<proteinExistence type="predicted"/>
<reference evidence="3" key="1">
    <citation type="submission" date="2016-03" db="EMBL/GenBank/DDBJ databases">
        <authorList>
            <person name="Johnson T.J."/>
            <person name="Youmans B."/>
            <person name="Case K."/>
            <person name="Noll S."/>
        </authorList>
    </citation>
    <scope>NUCLEOTIDE SEQUENCE [LARGE SCALE GENOMIC DNA]</scope>
    <source>
        <strain evidence="3">UMNLAv8</strain>
    </source>
</reference>
<feature type="transmembrane region" description="Helical" evidence="1">
    <location>
        <begin position="226"/>
        <end position="249"/>
    </location>
</feature>
<evidence type="ECO:0000313" key="3">
    <source>
        <dbReference type="Proteomes" id="UP000078520"/>
    </source>
</evidence>
<feature type="transmembrane region" description="Helical" evidence="1">
    <location>
        <begin position="83"/>
        <end position="104"/>
    </location>
</feature>
<organism evidence="2 3">
    <name type="scientific">Ligilactobacillus aviarius</name>
    <dbReference type="NCBI Taxonomy" id="1606"/>
    <lineage>
        <taxon>Bacteria</taxon>
        <taxon>Bacillati</taxon>
        <taxon>Bacillota</taxon>
        <taxon>Bacilli</taxon>
        <taxon>Lactobacillales</taxon>
        <taxon>Lactobacillaceae</taxon>
        <taxon>Ligilactobacillus</taxon>
    </lineage>
</organism>
<evidence type="ECO:0000313" key="2">
    <source>
        <dbReference type="EMBL" id="OAQ09105.1"/>
    </source>
</evidence>
<gene>
    <name evidence="2" type="ORF">A3O14_01745</name>
</gene>